<organism evidence="2 3">
    <name type="scientific">Ornithinimicrobium tianjinense</name>
    <dbReference type="NCBI Taxonomy" id="1195761"/>
    <lineage>
        <taxon>Bacteria</taxon>
        <taxon>Bacillati</taxon>
        <taxon>Actinomycetota</taxon>
        <taxon>Actinomycetes</taxon>
        <taxon>Micrococcales</taxon>
        <taxon>Ornithinimicrobiaceae</taxon>
        <taxon>Ornithinimicrobium</taxon>
    </lineage>
</organism>
<protein>
    <recommendedName>
        <fullName evidence="4">DUF429 domain-containing protein</fullName>
    </recommendedName>
</protein>
<dbReference type="AlphaFoldDB" id="A0A917BI09"/>
<accession>A0A917BI09</accession>
<name>A0A917BI09_9MICO</name>
<reference evidence="2" key="2">
    <citation type="submission" date="2020-09" db="EMBL/GenBank/DDBJ databases">
        <authorList>
            <person name="Sun Q."/>
            <person name="Zhou Y."/>
        </authorList>
    </citation>
    <scope>NUCLEOTIDE SEQUENCE</scope>
    <source>
        <strain evidence="2">CGMCC 1.12160</strain>
    </source>
</reference>
<feature type="region of interest" description="Disordered" evidence="1">
    <location>
        <begin position="212"/>
        <end position="233"/>
    </location>
</feature>
<evidence type="ECO:0000313" key="3">
    <source>
        <dbReference type="Proteomes" id="UP000605670"/>
    </source>
</evidence>
<dbReference type="EMBL" id="BMEM01000001">
    <property type="protein sequence ID" value="GGF45474.1"/>
    <property type="molecule type" value="Genomic_DNA"/>
</dbReference>
<dbReference type="InterPro" id="IPR007362">
    <property type="entry name" value="DUF429"/>
</dbReference>
<dbReference type="Proteomes" id="UP000605670">
    <property type="component" value="Unassembled WGS sequence"/>
</dbReference>
<evidence type="ECO:0008006" key="4">
    <source>
        <dbReference type="Google" id="ProtNLM"/>
    </source>
</evidence>
<evidence type="ECO:0000313" key="2">
    <source>
        <dbReference type="EMBL" id="GGF45474.1"/>
    </source>
</evidence>
<feature type="region of interest" description="Disordered" evidence="1">
    <location>
        <begin position="1"/>
        <end position="60"/>
    </location>
</feature>
<reference evidence="2" key="1">
    <citation type="journal article" date="2014" name="Int. J. Syst. Evol. Microbiol.">
        <title>Complete genome sequence of Corynebacterium casei LMG S-19264T (=DSM 44701T), isolated from a smear-ripened cheese.</title>
        <authorList>
            <consortium name="US DOE Joint Genome Institute (JGI-PGF)"/>
            <person name="Walter F."/>
            <person name="Albersmeier A."/>
            <person name="Kalinowski J."/>
            <person name="Ruckert C."/>
        </authorList>
    </citation>
    <scope>NUCLEOTIDE SEQUENCE</scope>
    <source>
        <strain evidence="2">CGMCC 1.12160</strain>
    </source>
</reference>
<feature type="compositionally biased region" description="Basic and acidic residues" evidence="1">
    <location>
        <begin position="216"/>
        <end position="227"/>
    </location>
</feature>
<evidence type="ECO:0000256" key="1">
    <source>
        <dbReference type="SAM" id="MobiDB-lite"/>
    </source>
</evidence>
<proteinExistence type="predicted"/>
<dbReference type="RefSeq" id="WP_188428624.1">
    <property type="nucleotide sequence ID" value="NZ_BAABKH010000005.1"/>
</dbReference>
<keyword evidence="3" id="KW-1185">Reference proteome</keyword>
<sequence>MNSTTWWRKLTGILSPQSGPVKRSGGGGGTATSSGARARRERAAHTQPTSGPGRRGTVDPELPVLGLVVTRHGWVGAVLDASGHGTPTIVEGATLDDVVQAAGPVTVVAVDVPIGLPDAGRRQADTLARKELGEHASVVLTTPVREAVYAATFGEANALSREKVGAGLSQQAYDLRRRIMEVDAYLRQDLPFVLVEVVPELACAQLAGAPLSTRRRSAEGSRERREALASAGVHAPGQAPVGVATEHMLDACAAAWTAHRVKTGTARTLPDQPEVFSDGIGAAITV</sequence>
<dbReference type="Pfam" id="PF04250">
    <property type="entry name" value="DUF429"/>
    <property type="match status" value="1"/>
</dbReference>
<comment type="caution">
    <text evidence="2">The sequence shown here is derived from an EMBL/GenBank/DDBJ whole genome shotgun (WGS) entry which is preliminary data.</text>
</comment>
<gene>
    <name evidence="2" type="ORF">GCM10011366_11500</name>
</gene>